<sequence length="276" mass="31851">MEIRIETPSISYFSSESVTENYRVVLWKGSGVFCVDDINYAYSGHTILFLAPYQKLKLIPETDENVNVLFFHGDFYCIEYHKEEVACNGLLFNNIYLNPGVALTKENYEYILELFNHIKKEKSEKHPFSESIIKTYIQLILAIGSKQKSSPGNDTVSHDKLPNKNAAEFQKLLEIHFKSEKELAFYSDKLNITNNTLSKAVKKEFSKTPTQLINERIILEAKKLLHLTYRSVKEIASELGFSDEFYFSRYFKKAVGCSPRNYREKVGISIVAKMSM</sequence>
<dbReference type="SUPFAM" id="SSF46689">
    <property type="entry name" value="Homeodomain-like"/>
    <property type="match status" value="1"/>
</dbReference>
<dbReference type="InterPro" id="IPR018060">
    <property type="entry name" value="HTH_AraC"/>
</dbReference>
<dbReference type="SMART" id="SM00342">
    <property type="entry name" value="HTH_ARAC"/>
    <property type="match status" value="1"/>
</dbReference>
<evidence type="ECO:0000313" key="6">
    <source>
        <dbReference type="Proteomes" id="UP000093432"/>
    </source>
</evidence>
<dbReference type="RefSeq" id="WP_065398354.1">
    <property type="nucleotide sequence ID" value="NZ_MAYG01000001.1"/>
</dbReference>
<dbReference type="PANTHER" id="PTHR43280">
    <property type="entry name" value="ARAC-FAMILY TRANSCRIPTIONAL REGULATOR"/>
    <property type="match status" value="1"/>
</dbReference>
<dbReference type="Pfam" id="PF12833">
    <property type="entry name" value="HTH_18"/>
    <property type="match status" value="1"/>
</dbReference>
<organism evidence="5 6">
    <name type="scientific">Chryseobacterium arthrosphaerae</name>
    <dbReference type="NCBI Taxonomy" id="651561"/>
    <lineage>
        <taxon>Bacteria</taxon>
        <taxon>Pseudomonadati</taxon>
        <taxon>Bacteroidota</taxon>
        <taxon>Flavobacteriia</taxon>
        <taxon>Flavobacteriales</taxon>
        <taxon>Weeksellaceae</taxon>
        <taxon>Chryseobacterium group</taxon>
        <taxon>Chryseobacterium</taxon>
    </lineage>
</organism>
<evidence type="ECO:0000313" key="5">
    <source>
        <dbReference type="EMBL" id="OCA74365.1"/>
    </source>
</evidence>
<dbReference type="STRING" id="651561.BBI00_08480"/>
<gene>
    <name evidence="5" type="ORF">BBI00_08480</name>
</gene>
<evidence type="ECO:0000256" key="3">
    <source>
        <dbReference type="ARBA" id="ARBA00023163"/>
    </source>
</evidence>
<dbReference type="AlphaFoldDB" id="A0A1B8ZRZ8"/>
<protein>
    <submittedName>
        <fullName evidence="5">AraC family transcriptional regulator</fullName>
    </submittedName>
</protein>
<dbReference type="Proteomes" id="UP000093432">
    <property type="component" value="Unassembled WGS sequence"/>
</dbReference>
<dbReference type="GO" id="GO:0043565">
    <property type="term" value="F:sequence-specific DNA binding"/>
    <property type="evidence" value="ECO:0007669"/>
    <property type="project" value="InterPro"/>
</dbReference>
<evidence type="ECO:0000256" key="2">
    <source>
        <dbReference type="ARBA" id="ARBA00023125"/>
    </source>
</evidence>
<proteinExistence type="predicted"/>
<evidence type="ECO:0000259" key="4">
    <source>
        <dbReference type="PROSITE" id="PS01124"/>
    </source>
</evidence>
<dbReference type="InterPro" id="IPR020449">
    <property type="entry name" value="Tscrpt_reg_AraC-type_HTH"/>
</dbReference>
<keyword evidence="3" id="KW-0804">Transcription</keyword>
<dbReference type="GO" id="GO:0003700">
    <property type="term" value="F:DNA-binding transcription factor activity"/>
    <property type="evidence" value="ECO:0007669"/>
    <property type="project" value="InterPro"/>
</dbReference>
<comment type="caution">
    <text evidence="5">The sequence shown here is derived from an EMBL/GenBank/DDBJ whole genome shotgun (WGS) entry which is preliminary data.</text>
</comment>
<dbReference type="OrthoDB" id="2666928at2"/>
<reference evidence="6" key="1">
    <citation type="submission" date="2016-07" db="EMBL/GenBank/DDBJ databases">
        <authorList>
            <person name="Florea S."/>
            <person name="Webb J.S."/>
            <person name="Jaromczyk J."/>
            <person name="Schardl C.L."/>
        </authorList>
    </citation>
    <scope>NUCLEOTIDE SEQUENCE [LARGE SCALE GENOMIC DNA]</scope>
    <source>
        <strain evidence="6">CC-VM-7</strain>
    </source>
</reference>
<dbReference type="PRINTS" id="PR00032">
    <property type="entry name" value="HTHARAC"/>
</dbReference>
<dbReference type="InterPro" id="IPR009057">
    <property type="entry name" value="Homeodomain-like_sf"/>
</dbReference>
<feature type="domain" description="HTH araC/xylS-type" evidence="4">
    <location>
        <begin position="167"/>
        <end position="265"/>
    </location>
</feature>
<dbReference type="PANTHER" id="PTHR43280:SF32">
    <property type="entry name" value="TRANSCRIPTIONAL REGULATORY PROTEIN"/>
    <property type="match status" value="1"/>
</dbReference>
<dbReference type="Gene3D" id="1.10.10.60">
    <property type="entry name" value="Homeodomain-like"/>
    <property type="match status" value="1"/>
</dbReference>
<keyword evidence="2" id="KW-0238">DNA-binding</keyword>
<keyword evidence="1" id="KW-0805">Transcription regulation</keyword>
<dbReference type="EMBL" id="MAYG01000001">
    <property type="protein sequence ID" value="OCA74365.1"/>
    <property type="molecule type" value="Genomic_DNA"/>
</dbReference>
<evidence type="ECO:0000256" key="1">
    <source>
        <dbReference type="ARBA" id="ARBA00023015"/>
    </source>
</evidence>
<dbReference type="PROSITE" id="PS01124">
    <property type="entry name" value="HTH_ARAC_FAMILY_2"/>
    <property type="match status" value="1"/>
</dbReference>
<name>A0A1B8ZRZ8_9FLAO</name>
<accession>A0A1B8ZRZ8</accession>